<dbReference type="PIRSF" id="PIRSF005276">
    <property type="entry name" value="SspB"/>
    <property type="match status" value="1"/>
</dbReference>
<sequence>MTPKRPYLVRALYEWIADNGLTPYLLVDTSVPGIEAPLEYADKGKLVLNVAPRAVRGLDLGNEWISFNARFGGAPRDVFLPVSAVLAIYARENGQGMLFGEEDEGGDDHDPPPDGGGDGDGSGTGGDGGGRKPQLRVVK</sequence>
<gene>
    <name evidence="2" type="primary">sspB</name>
    <name evidence="2" type="ORF">KBTEX_01283</name>
</gene>
<dbReference type="InterPro" id="IPR007481">
    <property type="entry name" value="SspB"/>
</dbReference>
<dbReference type="NCBIfam" id="NF008769">
    <property type="entry name" value="PRK11798.2-5"/>
    <property type="match status" value="1"/>
</dbReference>
<dbReference type="Gene3D" id="2.30.30.220">
    <property type="entry name" value="SspB-like"/>
    <property type="match status" value="1"/>
</dbReference>
<dbReference type="Pfam" id="PF04386">
    <property type="entry name" value="SspB"/>
    <property type="match status" value="1"/>
</dbReference>
<organism evidence="2">
    <name type="scientific">uncultured organism</name>
    <dbReference type="NCBI Taxonomy" id="155900"/>
    <lineage>
        <taxon>unclassified sequences</taxon>
        <taxon>environmental samples</taxon>
    </lineage>
</organism>
<name>A0A5B8RDT4_9ZZZZ</name>
<dbReference type="EMBL" id="MN079092">
    <property type="protein sequence ID" value="QEA04965.1"/>
    <property type="molecule type" value="Genomic_DNA"/>
</dbReference>
<feature type="compositionally biased region" description="Gly residues" evidence="1">
    <location>
        <begin position="115"/>
        <end position="128"/>
    </location>
</feature>
<evidence type="ECO:0000256" key="1">
    <source>
        <dbReference type="SAM" id="MobiDB-lite"/>
    </source>
</evidence>
<reference evidence="2" key="1">
    <citation type="submission" date="2019-06" db="EMBL/GenBank/DDBJ databases">
        <authorList>
            <person name="Murdoch R.W."/>
            <person name="Fathepure B."/>
        </authorList>
    </citation>
    <scope>NUCLEOTIDE SEQUENCE</scope>
</reference>
<proteinExistence type="predicted"/>
<dbReference type="GO" id="GO:0045732">
    <property type="term" value="P:positive regulation of protein catabolic process"/>
    <property type="evidence" value="ECO:0007669"/>
    <property type="project" value="TreeGrafter"/>
</dbReference>
<dbReference type="AlphaFoldDB" id="A0A5B8RDT4"/>
<dbReference type="PANTHER" id="PTHR37486:SF1">
    <property type="entry name" value="STRINGENT STARVATION PROTEIN B"/>
    <property type="match status" value="1"/>
</dbReference>
<dbReference type="SUPFAM" id="SSF101738">
    <property type="entry name" value="SspB-like"/>
    <property type="match status" value="1"/>
</dbReference>
<dbReference type="InterPro" id="IPR036760">
    <property type="entry name" value="SspB-like_sf"/>
</dbReference>
<protein>
    <submittedName>
        <fullName evidence="2">Stringent starvation protein B</fullName>
    </submittedName>
</protein>
<accession>A0A5B8RDT4</accession>
<evidence type="ECO:0000313" key="2">
    <source>
        <dbReference type="EMBL" id="QEA04965.1"/>
    </source>
</evidence>
<dbReference type="PANTHER" id="PTHR37486">
    <property type="entry name" value="STRINGENT STARVATION PROTEIN B"/>
    <property type="match status" value="1"/>
</dbReference>
<feature type="region of interest" description="Disordered" evidence="1">
    <location>
        <begin position="97"/>
        <end position="139"/>
    </location>
</feature>